<name>A0ABV1FQQ3_9BACT</name>
<feature type="domain" description="Gfo/Idh/MocA-like oxidoreductase N-terminal" evidence="7">
    <location>
        <begin position="61"/>
        <end position="186"/>
    </location>
</feature>
<dbReference type="PANTHER" id="PTHR43818">
    <property type="entry name" value="BCDNA.GH03377"/>
    <property type="match status" value="1"/>
</dbReference>
<dbReference type="InterPro" id="IPR036291">
    <property type="entry name" value="NAD(P)-bd_dom_sf"/>
</dbReference>
<evidence type="ECO:0000256" key="2">
    <source>
        <dbReference type="ARBA" id="ARBA00009329"/>
    </source>
</evidence>
<feature type="signal peptide" evidence="6">
    <location>
        <begin position="1"/>
        <end position="23"/>
    </location>
</feature>
<evidence type="ECO:0000259" key="7">
    <source>
        <dbReference type="Pfam" id="PF01408"/>
    </source>
</evidence>
<gene>
    <name evidence="9" type="ORF">AAAT34_06690</name>
</gene>
<sequence>MNIKKTFMAALCAVMLLPATAVAQFNWPYEVKNGVIVTKVPERPAGQKDALNLTTPKINVLRVGFVGLGMRGHEAVRRWVYQEGVQIMGLCDHEQARAEASNEQLRQAGLPPATLYSGEDGYKALCERPDVDLIYIAVDWEHHFPVAKYAMEHGKHVAIEVPSAMNLDEIWQLINLSEQKRVHCMMLENCCYDFFELNSLNLAQKGLFGEVIFGQGAYRHDLDPFWDAYWKRDANDKLGWRLDYNMKYRGDVYATHGLGPVAQCMNIHRGDRFTILTAMDTKSFAGVKKAEKRLGHKVDNFRQGDLTNTMIRTEQGKVIQIVHDVMTPQPYSRMFHLVGTHGVSNKYPVEGIALDNESLKKAGIDTKTNYYNGEAFLNDADMKKLYAKYQSPIVTKYTEMAKKVGGHGGMDFIMDSRLIYCLQHGLPLDMDVYDLAEWCSLAELGSISMDNNCIGVEVPDFTRGHWNDQKGYRHAFASPEEEAAQEAANHEFTVKLKATAEKAWKKYDKKNAKNKKVAKK</sequence>
<keyword evidence="4" id="KW-0520">NAD</keyword>
<feature type="domain" description="Glycosyl hydrolase 109 C-terminal" evidence="8">
    <location>
        <begin position="199"/>
        <end position="357"/>
    </location>
</feature>
<evidence type="ECO:0000259" key="8">
    <source>
        <dbReference type="Pfam" id="PF21252"/>
    </source>
</evidence>
<evidence type="ECO:0000256" key="1">
    <source>
        <dbReference type="ARBA" id="ARBA00001911"/>
    </source>
</evidence>
<dbReference type="Pfam" id="PF21252">
    <property type="entry name" value="Glyco_hydro_109_C"/>
    <property type="match status" value="1"/>
</dbReference>
<dbReference type="Gene3D" id="3.40.50.720">
    <property type="entry name" value="NAD(P)-binding Rossmann-like Domain"/>
    <property type="match status" value="1"/>
</dbReference>
<protein>
    <submittedName>
        <fullName evidence="9">Gfo/Idh/MocA family oxidoreductase</fullName>
    </submittedName>
</protein>
<keyword evidence="5" id="KW-0326">Glycosidase</keyword>
<keyword evidence="10" id="KW-1185">Reference proteome</keyword>
<evidence type="ECO:0000256" key="5">
    <source>
        <dbReference type="ARBA" id="ARBA00023295"/>
    </source>
</evidence>
<keyword evidence="6" id="KW-0732">Signal</keyword>
<evidence type="ECO:0000313" key="9">
    <source>
        <dbReference type="EMBL" id="MEQ2486740.1"/>
    </source>
</evidence>
<accession>A0ABV1FQQ3</accession>
<dbReference type="InterPro" id="IPR049303">
    <property type="entry name" value="Glyco_hydro_109_C"/>
</dbReference>
<evidence type="ECO:0000256" key="6">
    <source>
        <dbReference type="SAM" id="SignalP"/>
    </source>
</evidence>
<comment type="cofactor">
    <cofactor evidence="1">
        <name>NAD(+)</name>
        <dbReference type="ChEBI" id="CHEBI:57540"/>
    </cofactor>
</comment>
<dbReference type="RefSeq" id="WP_215759824.1">
    <property type="nucleotide sequence ID" value="NZ_JAHKBE010000021.1"/>
</dbReference>
<organism evidence="9 10">
    <name type="scientific">Hallella faecis</name>
    <dbReference type="NCBI Taxonomy" id="2841596"/>
    <lineage>
        <taxon>Bacteria</taxon>
        <taxon>Pseudomonadati</taxon>
        <taxon>Bacteroidota</taxon>
        <taxon>Bacteroidia</taxon>
        <taxon>Bacteroidales</taxon>
        <taxon>Prevotellaceae</taxon>
        <taxon>Hallella</taxon>
    </lineage>
</organism>
<dbReference type="Pfam" id="PF01408">
    <property type="entry name" value="GFO_IDH_MocA"/>
    <property type="match status" value="1"/>
</dbReference>
<comment type="caution">
    <text evidence="9">The sequence shown here is derived from an EMBL/GenBank/DDBJ whole genome shotgun (WGS) entry which is preliminary data.</text>
</comment>
<dbReference type="EMBL" id="JBBNFP010000021">
    <property type="protein sequence ID" value="MEQ2486740.1"/>
    <property type="molecule type" value="Genomic_DNA"/>
</dbReference>
<dbReference type="InterPro" id="IPR000683">
    <property type="entry name" value="Gfo/Idh/MocA-like_OxRdtase_N"/>
</dbReference>
<evidence type="ECO:0000256" key="3">
    <source>
        <dbReference type="ARBA" id="ARBA00022801"/>
    </source>
</evidence>
<comment type="similarity">
    <text evidence="2">Belongs to the Gfo/Idh/MocA family. Glycosyl hydrolase 109 subfamily.</text>
</comment>
<evidence type="ECO:0000256" key="4">
    <source>
        <dbReference type="ARBA" id="ARBA00023027"/>
    </source>
</evidence>
<dbReference type="SUPFAM" id="SSF51735">
    <property type="entry name" value="NAD(P)-binding Rossmann-fold domains"/>
    <property type="match status" value="1"/>
</dbReference>
<dbReference type="Proteomes" id="UP001487296">
    <property type="component" value="Unassembled WGS sequence"/>
</dbReference>
<evidence type="ECO:0000313" key="10">
    <source>
        <dbReference type="Proteomes" id="UP001487296"/>
    </source>
</evidence>
<dbReference type="Gene3D" id="3.30.360.10">
    <property type="entry name" value="Dihydrodipicolinate Reductase, domain 2"/>
    <property type="match status" value="1"/>
</dbReference>
<feature type="chain" id="PRO_5046986229" evidence="6">
    <location>
        <begin position="24"/>
        <end position="520"/>
    </location>
</feature>
<dbReference type="PANTHER" id="PTHR43818:SF1">
    <property type="entry name" value="GLYCOSYL HYDROLASE FAMILY 109 PROTEIN"/>
    <property type="match status" value="1"/>
</dbReference>
<dbReference type="InterPro" id="IPR050463">
    <property type="entry name" value="Gfo/Idh/MocA_oxidrdct_glycsds"/>
</dbReference>
<keyword evidence="3" id="KW-0378">Hydrolase</keyword>
<proteinExistence type="inferred from homology"/>
<reference evidence="9 10" key="1">
    <citation type="submission" date="2024-04" db="EMBL/GenBank/DDBJ databases">
        <title>Human intestinal bacterial collection.</title>
        <authorList>
            <person name="Pauvert C."/>
            <person name="Hitch T.C.A."/>
            <person name="Clavel T."/>
        </authorList>
    </citation>
    <scope>NUCLEOTIDE SEQUENCE [LARGE SCALE GENOMIC DNA]</scope>
    <source>
        <strain evidence="9 10">CLA-AA-H145</strain>
    </source>
</reference>